<dbReference type="EMBL" id="PQXF01000002">
    <property type="protein sequence ID" value="PXF61934.1"/>
    <property type="molecule type" value="Genomic_DNA"/>
</dbReference>
<gene>
    <name evidence="1" type="ORF">C4B59_01525</name>
</gene>
<accession>A0AC61L678</accession>
<comment type="caution">
    <text evidence="1">The sequence shown here is derived from an EMBL/GenBank/DDBJ whole genome shotgun (WGS) entry which is preliminary data.</text>
</comment>
<organism evidence="1 2">
    <name type="scientific">Candidatus Methanogaster sp</name>
    <dbReference type="NCBI Taxonomy" id="3386292"/>
    <lineage>
        <taxon>Archaea</taxon>
        <taxon>Methanobacteriati</taxon>
        <taxon>Methanobacteriota</taxon>
        <taxon>Stenosarchaea group</taxon>
        <taxon>Methanomicrobia</taxon>
        <taxon>Methanosarcinales</taxon>
        <taxon>ANME-2 cluster</taxon>
        <taxon>Candidatus Methanogasteraceae</taxon>
        <taxon>Candidatus Methanogaster</taxon>
    </lineage>
</organism>
<protein>
    <submittedName>
        <fullName evidence="1">Diphthine synthase</fullName>
    </submittedName>
</protein>
<reference evidence="1" key="1">
    <citation type="submission" date="2018-01" db="EMBL/GenBank/DDBJ databases">
        <authorList>
            <person name="Krukenberg V."/>
        </authorList>
    </citation>
    <scope>NUCLEOTIDE SEQUENCE</scope>
    <source>
        <strain evidence="1">E20ANME2</strain>
    </source>
</reference>
<evidence type="ECO:0000313" key="2">
    <source>
        <dbReference type="Proteomes" id="UP000248329"/>
    </source>
</evidence>
<name>A0AC61L678_9EURY</name>
<dbReference type="Proteomes" id="UP000248329">
    <property type="component" value="Unassembled WGS sequence"/>
</dbReference>
<evidence type="ECO:0000313" key="1">
    <source>
        <dbReference type="EMBL" id="PXF61934.1"/>
    </source>
</evidence>
<sequence length="277" mass="30512">MLTFVGLGLYDEEDITLKGVRAIKDADMVFAEFYTSKMMGTTIERMESLYQTKITTLSRDEIETDPAWLHHAIDRDVVLLSGGDPMVSTTHIDLRLRASDLGIATAIVHGPSIASAAAGLAGLQNYRFGKSATIPFPYTVRSKTVVSETPYNTVLLNRDNDLHTMLFLDIDHEKGFMTISEAAQLLMQVDERGLLDRTLGIGIARAGSPDVVVKCNYLRDLARADFGAPMHLLIAPADLHQMEAEALVRFAGAPEEITRAIGLQTYAEVTLKRNENE</sequence>
<proteinExistence type="predicted"/>